<evidence type="ECO:0000256" key="1">
    <source>
        <dbReference type="ARBA" id="ARBA00009199"/>
    </source>
</evidence>
<dbReference type="InterPro" id="IPR036928">
    <property type="entry name" value="AS_sf"/>
</dbReference>
<gene>
    <name evidence="3" type="ORF">FHR98_001393</name>
</gene>
<feature type="domain" description="Amidase" evidence="2">
    <location>
        <begin position="26"/>
        <end position="447"/>
    </location>
</feature>
<evidence type="ECO:0000259" key="2">
    <source>
        <dbReference type="Pfam" id="PF01425"/>
    </source>
</evidence>
<dbReference type="EC" id="6.3.5.7" evidence="3"/>
<keyword evidence="3" id="KW-0808">Transferase</keyword>
<dbReference type="EMBL" id="JACHXA010000003">
    <property type="protein sequence ID" value="MBB3065114.1"/>
    <property type="molecule type" value="Genomic_DNA"/>
</dbReference>
<dbReference type="Proteomes" id="UP000581135">
    <property type="component" value="Unassembled WGS sequence"/>
</dbReference>
<protein>
    <submittedName>
        <fullName evidence="3">Aspartyl-tRNA(Asn)/glutamyl-tRNA(Gln) amidotransferase subunit A</fullName>
        <ecNumber evidence="3">6.3.5.6</ecNumber>
        <ecNumber evidence="3">6.3.5.7</ecNumber>
    </submittedName>
</protein>
<dbReference type="InterPro" id="IPR023631">
    <property type="entry name" value="Amidase_dom"/>
</dbReference>
<evidence type="ECO:0000313" key="4">
    <source>
        <dbReference type="Proteomes" id="UP000581135"/>
    </source>
</evidence>
<dbReference type="SUPFAM" id="SSF75304">
    <property type="entry name" value="Amidase signature (AS) enzymes"/>
    <property type="match status" value="1"/>
</dbReference>
<dbReference type="RefSeq" id="WP_183415919.1">
    <property type="nucleotide sequence ID" value="NZ_JACHXA010000003.1"/>
</dbReference>
<name>A0A839STN7_9PROT</name>
<dbReference type="AlphaFoldDB" id="A0A839STN7"/>
<keyword evidence="3" id="KW-0436">Ligase</keyword>
<dbReference type="PANTHER" id="PTHR11895:SF7">
    <property type="entry name" value="GLUTAMYL-TRNA(GLN) AMIDOTRANSFERASE SUBUNIT A, MITOCHONDRIAL"/>
    <property type="match status" value="1"/>
</dbReference>
<dbReference type="GO" id="GO:0016740">
    <property type="term" value="F:transferase activity"/>
    <property type="evidence" value="ECO:0007669"/>
    <property type="project" value="UniProtKB-KW"/>
</dbReference>
<keyword evidence="4" id="KW-1185">Reference proteome</keyword>
<dbReference type="GO" id="GO:0050567">
    <property type="term" value="F:glutaminyl-tRNA synthase (glutamine-hydrolyzing) activity"/>
    <property type="evidence" value="ECO:0007669"/>
    <property type="project" value="UniProtKB-EC"/>
</dbReference>
<accession>A0A839STN7</accession>
<dbReference type="EC" id="6.3.5.6" evidence="3"/>
<dbReference type="PANTHER" id="PTHR11895">
    <property type="entry name" value="TRANSAMIDASE"/>
    <property type="match status" value="1"/>
</dbReference>
<evidence type="ECO:0000313" key="3">
    <source>
        <dbReference type="EMBL" id="MBB3065114.1"/>
    </source>
</evidence>
<organism evidence="3 4">
    <name type="scientific">Limibacillus halophilus</name>
    <dbReference type="NCBI Taxonomy" id="1579333"/>
    <lineage>
        <taxon>Bacteria</taxon>
        <taxon>Pseudomonadati</taxon>
        <taxon>Pseudomonadota</taxon>
        <taxon>Alphaproteobacteria</taxon>
        <taxon>Rhodospirillales</taxon>
        <taxon>Rhodovibrionaceae</taxon>
        <taxon>Limibacillus</taxon>
    </lineage>
</organism>
<dbReference type="NCBIfam" id="NF004815">
    <property type="entry name" value="PRK06169.1"/>
    <property type="match status" value="1"/>
</dbReference>
<proteinExistence type="inferred from homology"/>
<dbReference type="InterPro" id="IPR000120">
    <property type="entry name" value="Amidase"/>
</dbReference>
<dbReference type="GO" id="GO:0050566">
    <property type="term" value="F:asparaginyl-tRNA synthase (glutamine-hydrolyzing) activity"/>
    <property type="evidence" value="ECO:0007669"/>
    <property type="project" value="UniProtKB-EC"/>
</dbReference>
<comment type="caution">
    <text evidence="3">The sequence shown here is derived from an EMBL/GenBank/DDBJ whole genome shotgun (WGS) entry which is preliminary data.</text>
</comment>
<dbReference type="Gene3D" id="3.90.1300.10">
    <property type="entry name" value="Amidase signature (AS) domain"/>
    <property type="match status" value="1"/>
</dbReference>
<sequence>MSKDLVDLNAEELIEGYRRRRFSPVEVVDAVIERAESINPALNAFVLIDADCGRRMARESEARWAKGEPLGLLDGVPLPLKDLLLTKGWPSLKGSHHTSADGSWDQDSPVVARLREAGAVFFAKTTTPEFGWKGLTDSPRFGITRNPWNPQKTPGGSSGGAAVAAACGCGPIAQGGDAGGSIRIPAGFTGVFGIKPTFGRVPAFPPSPFSGLTQHGPMTRTVADAARALTVMAKPDPIDFNGLPYEGEDYLQSTRQPLEPLRIAFSPTLNGAAVDPEVAALVAQAAARFEEMGCRVEQAEPPMKDVYDIIMTYWRAGAAGLFRALGDVDRDLFDPGLRAIAEEGMKLSLADFQAAEKARNEMGSAVRQFHEQYDLLLTPSLPITAFDAGHDVPPKSGMRYWIDWTPFSYPFNLTRQPAASLPCGVASNGLPVGLQIVGPLYQEGRILRSAWNYERNYGFPELPSMN</sequence>
<reference evidence="3 4" key="1">
    <citation type="submission" date="2020-08" db="EMBL/GenBank/DDBJ databases">
        <title>Genomic Encyclopedia of Type Strains, Phase III (KMG-III): the genomes of soil and plant-associated and newly described type strains.</title>
        <authorList>
            <person name="Whitman W."/>
        </authorList>
    </citation>
    <scope>NUCLEOTIDE SEQUENCE [LARGE SCALE GENOMIC DNA]</scope>
    <source>
        <strain evidence="3 4">CECT 8803</strain>
    </source>
</reference>
<comment type="similarity">
    <text evidence="1">Belongs to the amidase family.</text>
</comment>
<dbReference type="Pfam" id="PF01425">
    <property type="entry name" value="Amidase"/>
    <property type="match status" value="1"/>
</dbReference>